<comment type="subcellular location">
    <subcellularLocation>
        <location evidence="1">Cell envelope</location>
    </subcellularLocation>
</comment>
<evidence type="ECO:0000259" key="5">
    <source>
        <dbReference type="Pfam" id="PF25917"/>
    </source>
</evidence>
<feature type="chain" id="PRO_5032282416" evidence="4">
    <location>
        <begin position="22"/>
        <end position="362"/>
    </location>
</feature>
<dbReference type="Gene3D" id="1.10.287.470">
    <property type="entry name" value="Helix hairpin bin"/>
    <property type="match status" value="1"/>
</dbReference>
<name>A0A839UKM9_9HYPH</name>
<feature type="signal peptide" evidence="4">
    <location>
        <begin position="1"/>
        <end position="21"/>
    </location>
</feature>
<evidence type="ECO:0000259" key="7">
    <source>
        <dbReference type="Pfam" id="PF25967"/>
    </source>
</evidence>
<dbReference type="Gene3D" id="2.40.50.100">
    <property type="match status" value="1"/>
</dbReference>
<organism evidence="8 9">
    <name type="scientific">Phyllobacterium trifolii</name>
    <dbReference type="NCBI Taxonomy" id="300193"/>
    <lineage>
        <taxon>Bacteria</taxon>
        <taxon>Pseudomonadati</taxon>
        <taxon>Pseudomonadota</taxon>
        <taxon>Alphaproteobacteria</taxon>
        <taxon>Hyphomicrobiales</taxon>
        <taxon>Phyllobacteriaceae</taxon>
        <taxon>Phyllobacterium</taxon>
    </lineage>
</organism>
<dbReference type="Gene3D" id="2.40.420.20">
    <property type="match status" value="1"/>
</dbReference>
<dbReference type="SUPFAM" id="SSF111369">
    <property type="entry name" value="HlyD-like secretion proteins"/>
    <property type="match status" value="1"/>
</dbReference>
<dbReference type="Gene3D" id="2.40.30.170">
    <property type="match status" value="1"/>
</dbReference>
<evidence type="ECO:0000313" key="9">
    <source>
        <dbReference type="Proteomes" id="UP000554520"/>
    </source>
</evidence>
<dbReference type="PANTHER" id="PTHR30469">
    <property type="entry name" value="MULTIDRUG RESISTANCE PROTEIN MDTA"/>
    <property type="match status" value="1"/>
</dbReference>
<keyword evidence="3" id="KW-0813">Transport</keyword>
<dbReference type="EMBL" id="JACHXN010000032">
    <property type="protein sequence ID" value="MBB3149430.1"/>
    <property type="molecule type" value="Genomic_DNA"/>
</dbReference>
<feature type="domain" description="Multidrug resistance protein MdtA-like barrel-sandwich hybrid" evidence="5">
    <location>
        <begin position="62"/>
        <end position="198"/>
    </location>
</feature>
<dbReference type="RefSeq" id="WP_183665197.1">
    <property type="nucleotide sequence ID" value="NZ_JACHXN010000032.1"/>
</dbReference>
<accession>A0A839UKM9</accession>
<feature type="domain" description="Multidrug resistance protein MdtA-like C-terminal permuted SH3" evidence="7">
    <location>
        <begin position="288"/>
        <end position="347"/>
    </location>
</feature>
<evidence type="ECO:0000259" key="6">
    <source>
        <dbReference type="Pfam" id="PF25954"/>
    </source>
</evidence>
<dbReference type="Proteomes" id="UP000554520">
    <property type="component" value="Unassembled WGS sequence"/>
</dbReference>
<evidence type="ECO:0000313" key="8">
    <source>
        <dbReference type="EMBL" id="MBB3149430.1"/>
    </source>
</evidence>
<reference evidence="8 9" key="1">
    <citation type="submission" date="2020-08" db="EMBL/GenBank/DDBJ databases">
        <title>Genomic Encyclopedia of Type Strains, Phase III (KMG-III): the genomes of soil and plant-associated and newly described type strains.</title>
        <authorList>
            <person name="Whitman W."/>
        </authorList>
    </citation>
    <scope>NUCLEOTIDE SEQUENCE [LARGE SCALE GENOMIC DNA]</scope>
    <source>
        <strain evidence="8 9">CECT 7015</strain>
    </source>
</reference>
<comment type="similarity">
    <text evidence="2">Belongs to the membrane fusion protein (MFP) (TC 8.A.1) family.</text>
</comment>
<dbReference type="InterPro" id="IPR058627">
    <property type="entry name" value="MdtA-like_C"/>
</dbReference>
<dbReference type="AlphaFoldDB" id="A0A839UKM9"/>
<dbReference type="PROSITE" id="PS51257">
    <property type="entry name" value="PROKAR_LIPOPROTEIN"/>
    <property type="match status" value="1"/>
</dbReference>
<dbReference type="InterPro" id="IPR058625">
    <property type="entry name" value="MdtA-like_BSH"/>
</dbReference>
<keyword evidence="9" id="KW-1185">Reference proteome</keyword>
<gene>
    <name evidence="8" type="ORF">FHS21_005883</name>
</gene>
<protein>
    <submittedName>
        <fullName evidence="8">RND family efflux transporter MFP subunit</fullName>
    </submittedName>
</protein>
<sequence>MRRVRAFGALFGLLMAATMLAGCREETKEPAPLIRPVRTITVEHSKLGDSVSLTGHVEAENQVSFAFRLGGRVIERLVNVGDQVEPGQILAKLDPQNEISALRTAQANLVAAEGQLVKTRNAFGRQETLLRQGFTTRAQFDAAQQAMRASQSQVDSSQAQLDNAEDRVGFTELHADAAGSVTAVGAEPGEVVQAGQMVLQVARQDGRDAIFDVPAQLLRQAPEAAIIEVTLTDDPAVKATGRVREVAPQADPTTRTFRVRVGLSDTPEAMRLGSTVTGRVTLASSPEIAIPATALTNFNRQPAVWIVDQDKKTVSTRNVEVLRFDPATVIIAQGLNPGEVVVTAGVQALHDGQEVRLLGSTQ</sequence>
<keyword evidence="4" id="KW-0732">Signal</keyword>
<evidence type="ECO:0000256" key="3">
    <source>
        <dbReference type="ARBA" id="ARBA00022448"/>
    </source>
</evidence>
<feature type="domain" description="CusB-like beta-barrel" evidence="6">
    <location>
        <begin position="212"/>
        <end position="281"/>
    </location>
</feature>
<dbReference type="NCBIfam" id="TIGR01730">
    <property type="entry name" value="RND_mfp"/>
    <property type="match status" value="1"/>
</dbReference>
<dbReference type="Pfam" id="PF25967">
    <property type="entry name" value="RND-MFP_C"/>
    <property type="match status" value="1"/>
</dbReference>
<dbReference type="GO" id="GO:0015562">
    <property type="term" value="F:efflux transmembrane transporter activity"/>
    <property type="evidence" value="ECO:0007669"/>
    <property type="project" value="TreeGrafter"/>
</dbReference>
<dbReference type="GO" id="GO:1990281">
    <property type="term" value="C:efflux pump complex"/>
    <property type="evidence" value="ECO:0007669"/>
    <property type="project" value="TreeGrafter"/>
</dbReference>
<dbReference type="InterPro" id="IPR058792">
    <property type="entry name" value="Beta-barrel_RND_2"/>
</dbReference>
<evidence type="ECO:0000256" key="1">
    <source>
        <dbReference type="ARBA" id="ARBA00004196"/>
    </source>
</evidence>
<dbReference type="Pfam" id="PF25917">
    <property type="entry name" value="BSH_RND"/>
    <property type="match status" value="1"/>
</dbReference>
<proteinExistence type="inferred from homology"/>
<dbReference type="InterPro" id="IPR006143">
    <property type="entry name" value="RND_pump_MFP"/>
</dbReference>
<dbReference type="Pfam" id="PF25954">
    <property type="entry name" value="Beta-barrel_RND_2"/>
    <property type="match status" value="1"/>
</dbReference>
<evidence type="ECO:0000256" key="4">
    <source>
        <dbReference type="SAM" id="SignalP"/>
    </source>
</evidence>
<evidence type="ECO:0000256" key="2">
    <source>
        <dbReference type="ARBA" id="ARBA00009477"/>
    </source>
</evidence>
<comment type="caution">
    <text evidence="8">The sequence shown here is derived from an EMBL/GenBank/DDBJ whole genome shotgun (WGS) entry which is preliminary data.</text>
</comment>
<dbReference type="PANTHER" id="PTHR30469:SF38">
    <property type="entry name" value="HLYD FAMILY SECRETION PROTEIN"/>
    <property type="match status" value="1"/>
</dbReference>